<feature type="compositionally biased region" description="Polar residues" evidence="1">
    <location>
        <begin position="1"/>
        <end position="11"/>
    </location>
</feature>
<dbReference type="Proteomes" id="UP000654075">
    <property type="component" value="Unassembled WGS sequence"/>
</dbReference>
<organism evidence="2 3">
    <name type="scientific">Polarella glacialis</name>
    <name type="common">Dinoflagellate</name>
    <dbReference type="NCBI Taxonomy" id="89957"/>
    <lineage>
        <taxon>Eukaryota</taxon>
        <taxon>Sar</taxon>
        <taxon>Alveolata</taxon>
        <taxon>Dinophyceae</taxon>
        <taxon>Suessiales</taxon>
        <taxon>Suessiaceae</taxon>
        <taxon>Polarella</taxon>
    </lineage>
</organism>
<evidence type="ECO:0000313" key="3">
    <source>
        <dbReference type="Proteomes" id="UP000654075"/>
    </source>
</evidence>
<name>A0A813FX99_POLGL</name>
<feature type="region of interest" description="Disordered" evidence="1">
    <location>
        <begin position="1"/>
        <end position="26"/>
    </location>
</feature>
<keyword evidence="3" id="KW-1185">Reference proteome</keyword>
<protein>
    <submittedName>
        <fullName evidence="2">Uncharacterized protein</fullName>
    </submittedName>
</protein>
<proteinExistence type="predicted"/>
<reference evidence="2" key="1">
    <citation type="submission" date="2021-02" db="EMBL/GenBank/DDBJ databases">
        <authorList>
            <person name="Dougan E. K."/>
            <person name="Rhodes N."/>
            <person name="Thang M."/>
            <person name="Chan C."/>
        </authorList>
    </citation>
    <scope>NUCLEOTIDE SEQUENCE</scope>
</reference>
<accession>A0A813FX99</accession>
<feature type="non-terminal residue" evidence="2">
    <location>
        <position position="1"/>
    </location>
</feature>
<gene>
    <name evidence="2" type="ORF">PGLA1383_LOCUS36233</name>
</gene>
<sequence length="149" mass="15554">ASIGETSSSPLDGSGGPNAERDSEANRSLLQNLPSYSAEEVCQALAPHGFACEELKPSAVEGKEAWRDEELQLRLVAEAFDGAAGVLIIASGEAAATPYLACVRDAAGCLTRRDVVAGRQAQALSVEDFVALRLGAAARCFRVLRQPPG</sequence>
<comment type="caution">
    <text evidence="2">The sequence shown here is derived from an EMBL/GenBank/DDBJ whole genome shotgun (WGS) entry which is preliminary data.</text>
</comment>
<evidence type="ECO:0000256" key="1">
    <source>
        <dbReference type="SAM" id="MobiDB-lite"/>
    </source>
</evidence>
<dbReference type="EMBL" id="CAJNNV010026608">
    <property type="protein sequence ID" value="CAE8618622.1"/>
    <property type="molecule type" value="Genomic_DNA"/>
</dbReference>
<evidence type="ECO:0000313" key="2">
    <source>
        <dbReference type="EMBL" id="CAE8618622.1"/>
    </source>
</evidence>
<dbReference type="AlphaFoldDB" id="A0A813FX99"/>